<dbReference type="InterPro" id="IPR008979">
    <property type="entry name" value="Galactose-bd-like_sf"/>
</dbReference>
<evidence type="ECO:0000256" key="3">
    <source>
        <dbReference type="ARBA" id="ARBA00011233"/>
    </source>
</evidence>
<dbReference type="InterPro" id="IPR051941">
    <property type="entry name" value="BG_Antigen-Binding_Lectin"/>
</dbReference>
<evidence type="ECO:0000256" key="7">
    <source>
        <dbReference type="ARBA" id="ARBA00023157"/>
    </source>
</evidence>
<evidence type="ECO:0000313" key="9">
    <source>
        <dbReference type="Proteomes" id="UP000694871"/>
    </source>
</evidence>
<feature type="domain" description="Fucolectin tachylectin-4 pentraxin-1" evidence="8">
    <location>
        <begin position="64"/>
        <end position="188"/>
    </location>
</feature>
<protein>
    <submittedName>
        <fullName evidence="10">Uncharacterized protein LOC107113684</fullName>
    </submittedName>
</protein>
<keyword evidence="6" id="KW-0106">Calcium</keyword>
<evidence type="ECO:0000256" key="6">
    <source>
        <dbReference type="ARBA" id="ARBA00022837"/>
    </source>
</evidence>
<feature type="domain" description="Fucolectin tachylectin-4 pentraxin-1" evidence="8">
    <location>
        <begin position="204"/>
        <end position="327"/>
    </location>
</feature>
<accession>A0ABM1K9Y6</accession>
<dbReference type="InterPro" id="IPR006585">
    <property type="entry name" value="FTP1"/>
</dbReference>
<dbReference type="PANTHER" id="PTHR45713:SF11">
    <property type="entry name" value="FUCOLECTIN TACHYLECTIN-4 PENTRAXIN-1 DOMAIN-CONTAINING PROTEIN"/>
    <property type="match status" value="1"/>
</dbReference>
<dbReference type="SMART" id="SM00607">
    <property type="entry name" value="FTP"/>
    <property type="match status" value="2"/>
</dbReference>
<comment type="subunit">
    <text evidence="3">Homotrimer.</text>
</comment>
<proteinExistence type="inferred from homology"/>
<dbReference type="Pfam" id="PF22633">
    <property type="entry name" value="F5_F8_type_C_2"/>
    <property type="match status" value="2"/>
</dbReference>
<dbReference type="PANTHER" id="PTHR45713">
    <property type="entry name" value="FTP DOMAIN-CONTAINING PROTEIN"/>
    <property type="match status" value="1"/>
</dbReference>
<organism evidence="9 10">
    <name type="scientific">Gekko japonicus</name>
    <name type="common">Schlegel's Japanese gecko</name>
    <dbReference type="NCBI Taxonomy" id="146911"/>
    <lineage>
        <taxon>Eukaryota</taxon>
        <taxon>Metazoa</taxon>
        <taxon>Chordata</taxon>
        <taxon>Craniata</taxon>
        <taxon>Vertebrata</taxon>
        <taxon>Euteleostomi</taxon>
        <taxon>Lepidosauria</taxon>
        <taxon>Squamata</taxon>
        <taxon>Bifurcata</taxon>
        <taxon>Gekkota</taxon>
        <taxon>Gekkonidae</taxon>
        <taxon>Gekkoninae</taxon>
        <taxon>Gekko</taxon>
    </lineage>
</organism>
<dbReference type="SUPFAM" id="SSF49785">
    <property type="entry name" value="Galactose-binding domain-like"/>
    <property type="match status" value="3"/>
</dbReference>
<evidence type="ECO:0000256" key="2">
    <source>
        <dbReference type="ARBA" id="ARBA00010147"/>
    </source>
</evidence>
<keyword evidence="5" id="KW-0430">Lectin</keyword>
<comment type="similarity">
    <text evidence="2">Belongs to the fucolectin family.</text>
</comment>
<dbReference type="GeneID" id="107113684"/>
<evidence type="ECO:0000256" key="4">
    <source>
        <dbReference type="ARBA" id="ARBA00022723"/>
    </source>
</evidence>
<evidence type="ECO:0000313" key="10">
    <source>
        <dbReference type="RefSeq" id="XP_015270523.1"/>
    </source>
</evidence>
<keyword evidence="7" id="KW-1015">Disulfide bond</keyword>
<keyword evidence="9" id="KW-1185">Reference proteome</keyword>
<dbReference type="Proteomes" id="UP000694871">
    <property type="component" value="Unplaced"/>
</dbReference>
<name>A0ABM1K9Y6_GEKJA</name>
<evidence type="ECO:0000256" key="1">
    <source>
        <dbReference type="ARBA" id="ARBA00002219"/>
    </source>
</evidence>
<evidence type="ECO:0000259" key="8">
    <source>
        <dbReference type="SMART" id="SM00607"/>
    </source>
</evidence>
<reference evidence="10" key="1">
    <citation type="submission" date="2025-08" db="UniProtKB">
        <authorList>
            <consortium name="RefSeq"/>
        </authorList>
    </citation>
    <scope>IDENTIFICATION</scope>
</reference>
<feature type="non-terminal residue" evidence="10">
    <location>
        <position position="1"/>
    </location>
</feature>
<gene>
    <name evidence="10" type="primary">LOC107113684</name>
</gene>
<keyword evidence="4" id="KW-0479">Metal-binding</keyword>
<dbReference type="Gene3D" id="2.60.120.260">
    <property type="entry name" value="Galactose-binding domain-like"/>
    <property type="match status" value="3"/>
</dbReference>
<evidence type="ECO:0000256" key="5">
    <source>
        <dbReference type="ARBA" id="ARBA00022734"/>
    </source>
</evidence>
<sequence>CGTITDIRDGSLSTIFCNGAVGRYITIVIPGEEKILTLCEVEVYGTNAPMLVFWAWTLALGLLAGRGEAQSCTQEYGALTCTHTKLQDKPWWSVDLGREYSISIVVVKNRQDCCGERIRGATVYVGNRMGDFSESSINCGTITDLREGSLTTIHCNGAIGRFVTVAIPGGESYLTLCEVEVHGTDALMLVFWAWMLALGLLVGRGEGFSCTQEFGALTCTHTERQYRPWWSVDLGRQYSISVVVVKNRQDCCGERIRGATIRVGHRMGDISTSSVSCGTITDIRKGSLSTIFCNGAVGRYVTIVIPGRESILTLCEVEVYGTNAPPN</sequence>
<comment type="function">
    <text evidence="1">Acts as a defensive agent. Recognizes blood group fucosylated oligosaccharides including A, B, H and Lewis B-type antigens. Does not recognize Lewis A antigen and has low affinity for monovalent haptens.</text>
</comment>
<dbReference type="RefSeq" id="XP_015270523.1">
    <property type="nucleotide sequence ID" value="XM_015415037.1"/>
</dbReference>